<accession>A0A392UP40</accession>
<proteinExistence type="predicted"/>
<comment type="caution">
    <text evidence="1">The sequence shown here is derived from an EMBL/GenBank/DDBJ whole genome shotgun (WGS) entry which is preliminary data.</text>
</comment>
<organism evidence="1 2">
    <name type="scientific">Trifolium medium</name>
    <dbReference type="NCBI Taxonomy" id="97028"/>
    <lineage>
        <taxon>Eukaryota</taxon>
        <taxon>Viridiplantae</taxon>
        <taxon>Streptophyta</taxon>
        <taxon>Embryophyta</taxon>
        <taxon>Tracheophyta</taxon>
        <taxon>Spermatophyta</taxon>
        <taxon>Magnoliopsida</taxon>
        <taxon>eudicotyledons</taxon>
        <taxon>Gunneridae</taxon>
        <taxon>Pentapetalae</taxon>
        <taxon>rosids</taxon>
        <taxon>fabids</taxon>
        <taxon>Fabales</taxon>
        <taxon>Fabaceae</taxon>
        <taxon>Papilionoideae</taxon>
        <taxon>50 kb inversion clade</taxon>
        <taxon>NPAAA clade</taxon>
        <taxon>Hologalegina</taxon>
        <taxon>IRL clade</taxon>
        <taxon>Trifolieae</taxon>
        <taxon>Trifolium</taxon>
    </lineage>
</organism>
<sequence>MKMLDLAVSDEDWFRDRLALTGLADLAKTRRVSASRPCLINALLSGGTTRPQASTCLPGRSQ</sequence>
<dbReference type="Proteomes" id="UP000265520">
    <property type="component" value="Unassembled WGS sequence"/>
</dbReference>
<dbReference type="AlphaFoldDB" id="A0A392UP40"/>
<reference evidence="1 2" key="1">
    <citation type="journal article" date="2018" name="Front. Plant Sci.">
        <title>Red Clover (Trifolium pratense) and Zigzag Clover (T. medium) - A Picture of Genomic Similarities and Differences.</title>
        <authorList>
            <person name="Dluhosova J."/>
            <person name="Istvanek J."/>
            <person name="Nedelnik J."/>
            <person name="Repkova J."/>
        </authorList>
    </citation>
    <scope>NUCLEOTIDE SEQUENCE [LARGE SCALE GENOMIC DNA]</scope>
    <source>
        <strain evidence="2">cv. 10/8</strain>
        <tissue evidence="1">Leaf</tissue>
    </source>
</reference>
<dbReference type="EMBL" id="LXQA010840440">
    <property type="protein sequence ID" value="MCI73525.1"/>
    <property type="molecule type" value="Genomic_DNA"/>
</dbReference>
<evidence type="ECO:0000313" key="2">
    <source>
        <dbReference type="Proteomes" id="UP000265520"/>
    </source>
</evidence>
<evidence type="ECO:0000313" key="1">
    <source>
        <dbReference type="EMBL" id="MCI73525.1"/>
    </source>
</evidence>
<name>A0A392UP40_9FABA</name>
<protein>
    <submittedName>
        <fullName evidence="1">Uncharacterized protein</fullName>
    </submittedName>
</protein>
<keyword evidence="2" id="KW-1185">Reference proteome</keyword>